<name>A0A7V7QN11_9FIRM</name>
<dbReference type="InterPro" id="IPR050270">
    <property type="entry name" value="DegV_domain_contain"/>
</dbReference>
<evidence type="ECO:0000256" key="2">
    <source>
        <dbReference type="ARBA" id="ARBA00023121"/>
    </source>
</evidence>
<dbReference type="Gene3D" id="3.30.1180.10">
    <property type="match status" value="1"/>
</dbReference>
<keyword evidence="2" id="KW-0446">Lipid-binding</keyword>
<dbReference type="InterPro" id="IPR043168">
    <property type="entry name" value="DegV_C"/>
</dbReference>
<evidence type="ECO:0000313" key="4">
    <source>
        <dbReference type="Proteomes" id="UP000461768"/>
    </source>
</evidence>
<dbReference type="InterPro" id="IPR003797">
    <property type="entry name" value="DegV"/>
</dbReference>
<dbReference type="NCBIfam" id="TIGR00762">
    <property type="entry name" value="DegV"/>
    <property type="match status" value="1"/>
</dbReference>
<dbReference type="SUPFAM" id="SSF82549">
    <property type="entry name" value="DAK1/DegV-like"/>
    <property type="match status" value="1"/>
</dbReference>
<dbReference type="Gene3D" id="2.20.28.50">
    <property type="entry name" value="degv family protein"/>
    <property type="match status" value="1"/>
</dbReference>
<organism evidence="3 4">
    <name type="scientific">Candidatus Galacturonatibacter soehngenii</name>
    <dbReference type="NCBI Taxonomy" id="2307010"/>
    <lineage>
        <taxon>Bacteria</taxon>
        <taxon>Bacillati</taxon>
        <taxon>Bacillota</taxon>
        <taxon>Clostridia</taxon>
        <taxon>Lachnospirales</taxon>
        <taxon>Lachnospiraceae</taxon>
        <taxon>Candidatus Galacturonatibacter</taxon>
    </lineage>
</organism>
<keyword evidence="4" id="KW-1185">Reference proteome</keyword>
<dbReference type="OrthoDB" id="9780660at2"/>
<comment type="function">
    <text evidence="1">May bind long-chain fatty acids, such as palmitate, and may play a role in lipid transport or fatty acid metabolism.</text>
</comment>
<evidence type="ECO:0000256" key="1">
    <source>
        <dbReference type="ARBA" id="ARBA00003238"/>
    </source>
</evidence>
<evidence type="ECO:0000313" key="3">
    <source>
        <dbReference type="EMBL" id="KAB1440155.1"/>
    </source>
</evidence>
<dbReference type="GO" id="GO:0008289">
    <property type="term" value="F:lipid binding"/>
    <property type="evidence" value="ECO:0007669"/>
    <property type="project" value="UniProtKB-KW"/>
</dbReference>
<dbReference type="Gene3D" id="3.40.50.10440">
    <property type="entry name" value="Dihydroxyacetone kinase, domain 1"/>
    <property type="match status" value="1"/>
</dbReference>
<dbReference type="PROSITE" id="PS51482">
    <property type="entry name" value="DEGV"/>
    <property type="match status" value="1"/>
</dbReference>
<protein>
    <submittedName>
        <fullName evidence="3">DegV family protein</fullName>
    </submittedName>
</protein>
<dbReference type="RefSeq" id="WP_151143557.1">
    <property type="nucleotide sequence ID" value="NZ_WAGX01000004.1"/>
</dbReference>
<dbReference type="PANTHER" id="PTHR33434">
    <property type="entry name" value="DEGV DOMAIN-CONTAINING PROTEIN DR_1986-RELATED"/>
    <property type="match status" value="1"/>
</dbReference>
<dbReference type="PANTHER" id="PTHR33434:SF3">
    <property type="entry name" value="DEGV DOMAIN-CONTAINING PROTEIN YITS"/>
    <property type="match status" value="1"/>
</dbReference>
<dbReference type="Pfam" id="PF02645">
    <property type="entry name" value="DegV"/>
    <property type="match status" value="1"/>
</dbReference>
<dbReference type="EMBL" id="WAGX01000004">
    <property type="protein sequence ID" value="KAB1440155.1"/>
    <property type="molecule type" value="Genomic_DNA"/>
</dbReference>
<dbReference type="Proteomes" id="UP000461768">
    <property type="component" value="Unassembled WGS sequence"/>
</dbReference>
<accession>A0A7V7QN11</accession>
<proteinExistence type="predicted"/>
<comment type="caution">
    <text evidence="3">The sequence shown here is derived from an EMBL/GenBank/DDBJ whole genome shotgun (WGS) entry which is preliminary data.</text>
</comment>
<gene>
    <name evidence="3" type="ORF">F7O84_07200</name>
</gene>
<reference evidence="3 4" key="2">
    <citation type="submission" date="2020-02" db="EMBL/GenBank/DDBJ databases">
        <title>Candidatus Galacturonibacter soehngenii shows hetero-acetogenic catabolism of galacturonic acid but lacks a canonical carbon monoxide dehydrogenase/acetyl-CoA synthase complex.</title>
        <authorList>
            <person name="Diender M."/>
            <person name="Stouten G.R."/>
            <person name="Petersen J.F."/>
            <person name="Nielsen P.H."/>
            <person name="Dueholm M.S."/>
            <person name="Pronk J.T."/>
            <person name="Van Loosdrecht M.C.M."/>
        </authorList>
    </citation>
    <scope>NUCLEOTIDE SEQUENCE [LARGE SCALE GENOMIC DNA]</scope>
    <source>
        <strain evidence="3">GalUA</strain>
    </source>
</reference>
<dbReference type="AlphaFoldDB" id="A0A7V7QN11"/>
<sequence>MRNFVITTDTTSDLPKDYISKHNITVLPLTYVLEGITYTQDNGLEFSKFYEKMKNGSMPTTSQVNPSQAKEIFEKLYKEGFDILHIAFSSALSGSYSSAKIAADEMTEEYPDCKIMVVDSLCASLGEGLLIHKASMLKESGKTIDEVVEWIEANKLHVCHNFTPMDLFHLYRGGRVSKTAAILGTMINVKPILHVDNEGRLIPIGKVRGRKKSLTTLVDNMEKQIGAYVEENKRDGVFIGHGDTPEDAQFVADLIKERFGIDSFLIDYVGPVIGAHTGPGILALFFMGEAR</sequence>
<reference evidence="3 4" key="1">
    <citation type="submission" date="2019-09" db="EMBL/GenBank/DDBJ databases">
        <authorList>
            <person name="Valk L.C."/>
        </authorList>
    </citation>
    <scope>NUCLEOTIDE SEQUENCE [LARGE SCALE GENOMIC DNA]</scope>
    <source>
        <strain evidence="3">GalUA</strain>
    </source>
</reference>